<dbReference type="PROSITE" id="PS51352">
    <property type="entry name" value="THIOREDOXIN_2"/>
    <property type="match status" value="1"/>
</dbReference>
<dbReference type="AlphaFoldDB" id="A0A2R5F297"/>
<evidence type="ECO:0000313" key="2">
    <source>
        <dbReference type="EMBL" id="GBG09894.1"/>
    </source>
</evidence>
<dbReference type="Gene3D" id="3.40.30.10">
    <property type="entry name" value="Glutaredoxin"/>
    <property type="match status" value="1"/>
</dbReference>
<dbReference type="InterPro" id="IPR013766">
    <property type="entry name" value="Thioredoxin_domain"/>
</dbReference>
<protein>
    <submittedName>
        <fullName evidence="2">Thioredoxin family protein</fullName>
    </submittedName>
</protein>
<gene>
    <name evidence="2" type="ORF">PAT3040_04569</name>
</gene>
<dbReference type="RefSeq" id="WP_087566122.1">
    <property type="nucleotide sequence ID" value="NZ_BDQX01000281.1"/>
</dbReference>
<dbReference type="EMBL" id="BDQX01000281">
    <property type="protein sequence ID" value="GBG09894.1"/>
    <property type="molecule type" value="Genomic_DNA"/>
</dbReference>
<dbReference type="SUPFAM" id="SSF52833">
    <property type="entry name" value="Thioredoxin-like"/>
    <property type="match status" value="1"/>
</dbReference>
<dbReference type="Proteomes" id="UP000245202">
    <property type="component" value="Unassembled WGS sequence"/>
</dbReference>
<evidence type="ECO:0000313" key="3">
    <source>
        <dbReference type="Proteomes" id="UP000245202"/>
    </source>
</evidence>
<accession>A0A2R5F297</accession>
<dbReference type="CDD" id="cd02969">
    <property type="entry name" value="PRX_like1"/>
    <property type="match status" value="1"/>
</dbReference>
<name>A0A2R5F297_9BACL</name>
<organism evidence="2 3">
    <name type="scientific">Paenibacillus agaridevorans</name>
    <dbReference type="NCBI Taxonomy" id="171404"/>
    <lineage>
        <taxon>Bacteria</taxon>
        <taxon>Bacillati</taxon>
        <taxon>Bacillota</taxon>
        <taxon>Bacilli</taxon>
        <taxon>Bacillales</taxon>
        <taxon>Paenibacillaceae</taxon>
        <taxon>Paenibacillus</taxon>
    </lineage>
</organism>
<proteinExistence type="predicted"/>
<dbReference type="PANTHER" id="PTHR43640">
    <property type="entry name" value="OS07G0260300 PROTEIN"/>
    <property type="match status" value="1"/>
</dbReference>
<dbReference type="InterPro" id="IPR036249">
    <property type="entry name" value="Thioredoxin-like_sf"/>
</dbReference>
<dbReference type="InterPro" id="IPR047262">
    <property type="entry name" value="PRX-like1"/>
</dbReference>
<comment type="caution">
    <text evidence="2">The sequence shown here is derived from an EMBL/GenBank/DDBJ whole genome shotgun (WGS) entry which is preliminary data.</text>
</comment>
<dbReference type="PANTHER" id="PTHR43640:SF1">
    <property type="entry name" value="THIOREDOXIN-DEPENDENT PEROXIREDOXIN"/>
    <property type="match status" value="1"/>
</dbReference>
<sequence length="197" mass="22129">MAFTLQLGEQAPDFKLPATDGKTYSLKDFADAKVLVVFFTCNHCPFVVGSEEVTRATALKFMEHGVEFVGINANSVRTKPDDSFAHMVERMSEKNFPWTYLHDESQDVARAYGGLRTPHFYVFDQDRKLLYSGRGVDNPRETDKMTVNDLDNALSDHLAGRPVAVPLTNPIGCNVKWDGEDEHWMPAEACDLVPQTK</sequence>
<feature type="domain" description="Thioredoxin" evidence="1">
    <location>
        <begin position="5"/>
        <end position="155"/>
    </location>
</feature>
<evidence type="ECO:0000259" key="1">
    <source>
        <dbReference type="PROSITE" id="PS51352"/>
    </source>
</evidence>
<keyword evidence="3" id="KW-1185">Reference proteome</keyword>
<dbReference type="Pfam" id="PF08534">
    <property type="entry name" value="Redoxin"/>
    <property type="match status" value="1"/>
</dbReference>
<dbReference type="InterPro" id="IPR013740">
    <property type="entry name" value="Redoxin"/>
</dbReference>
<reference evidence="2 3" key="1">
    <citation type="submission" date="2017-08" db="EMBL/GenBank/DDBJ databases">
        <title>Substantial Increase in Enzyme Production by Combined Drug-Resistance Mutations in Paenibacillus agaridevorans.</title>
        <authorList>
            <person name="Tanaka Y."/>
            <person name="Funane K."/>
            <person name="Hosaka T."/>
            <person name="Shiwa Y."/>
            <person name="Fujita N."/>
            <person name="Miyazaki T."/>
            <person name="Yoshikawa H."/>
            <person name="Murakami K."/>
            <person name="Kasahara K."/>
            <person name="Inaoka T."/>
            <person name="Hiraga Y."/>
            <person name="Ochi K."/>
        </authorList>
    </citation>
    <scope>NUCLEOTIDE SEQUENCE [LARGE SCALE GENOMIC DNA]</scope>
    <source>
        <strain evidence="2 3">T-3040</strain>
    </source>
</reference>
<dbReference type="GO" id="GO:0016491">
    <property type="term" value="F:oxidoreductase activity"/>
    <property type="evidence" value="ECO:0007669"/>
    <property type="project" value="InterPro"/>
</dbReference>